<evidence type="ECO:0000313" key="3">
    <source>
        <dbReference type="RefSeq" id="XP_022111521.1"/>
    </source>
</evidence>
<dbReference type="PANTHER" id="PTHR47331:SF1">
    <property type="entry name" value="GAG-LIKE PROTEIN"/>
    <property type="match status" value="1"/>
</dbReference>
<dbReference type="Proteomes" id="UP000694845">
    <property type="component" value="Unplaced"/>
</dbReference>
<protein>
    <submittedName>
        <fullName evidence="3">Uncharacterized protein LOC110990731</fullName>
    </submittedName>
</protein>
<keyword evidence="2" id="KW-1185">Reference proteome</keyword>
<dbReference type="InterPro" id="IPR040676">
    <property type="entry name" value="DUF5641"/>
</dbReference>
<evidence type="ECO:0000259" key="1">
    <source>
        <dbReference type="Pfam" id="PF18701"/>
    </source>
</evidence>
<evidence type="ECO:0000313" key="2">
    <source>
        <dbReference type="Proteomes" id="UP000694845"/>
    </source>
</evidence>
<organism evidence="2 3">
    <name type="scientific">Acanthaster planci</name>
    <name type="common">Crown-of-thorns starfish</name>
    <dbReference type="NCBI Taxonomy" id="133434"/>
    <lineage>
        <taxon>Eukaryota</taxon>
        <taxon>Metazoa</taxon>
        <taxon>Echinodermata</taxon>
        <taxon>Eleutherozoa</taxon>
        <taxon>Asterozoa</taxon>
        <taxon>Asteroidea</taxon>
        <taxon>Valvatacea</taxon>
        <taxon>Valvatida</taxon>
        <taxon>Acanthasteridae</taxon>
        <taxon>Acanthaster</taxon>
    </lineage>
</organism>
<proteinExistence type="predicted"/>
<dbReference type="Pfam" id="PF18701">
    <property type="entry name" value="DUF5641"/>
    <property type="match status" value="1"/>
</dbReference>
<name>A0A8B8A6B4_ACAPL</name>
<gene>
    <name evidence="3" type="primary">LOC110990731</name>
</gene>
<dbReference type="OMA" id="RTTCHRY"/>
<feature type="domain" description="DUF5641" evidence="1">
    <location>
        <begin position="36"/>
        <end position="113"/>
    </location>
</feature>
<dbReference type="PANTHER" id="PTHR47331">
    <property type="entry name" value="PHD-TYPE DOMAIN-CONTAINING PROTEIN"/>
    <property type="match status" value="1"/>
</dbReference>
<reference evidence="3" key="1">
    <citation type="submission" date="2025-08" db="UniProtKB">
        <authorList>
            <consortium name="RefSeq"/>
        </authorList>
    </citation>
    <scope>IDENTIFICATION</scope>
</reference>
<dbReference type="KEGG" id="aplc:110990731"/>
<dbReference type="OrthoDB" id="6145901at2759"/>
<dbReference type="AlphaFoldDB" id="A0A8B8A6B4"/>
<sequence>MRRVLTEQKCLAFHFKHGSVEEVVIEDCTSNMYTAQWKMVQILADRFWKLWRLRSLQSLQQRRKWISPERNMAVGDVVMLRDKDVSRNRWPLGTVDSVSPGDEGLVQEVHIRLS</sequence>
<dbReference type="GeneID" id="110990731"/>
<accession>A0A8B8A6B4</accession>
<dbReference type="RefSeq" id="XP_022111521.1">
    <property type="nucleotide sequence ID" value="XM_022255829.1"/>
</dbReference>